<keyword evidence="6" id="KW-1185">Reference proteome</keyword>
<reference evidence="5 6" key="1">
    <citation type="submission" date="2017-12" db="EMBL/GenBank/DDBJ databases">
        <title>Complete genome sequence of Herbivorax saccincola GGR1, a novel Cellulosome-producing hydrolytic bacterium in a thermophilic biogas plant, established by Illumina and Nanopore MinION sequencing.</title>
        <authorList>
            <person name="Pechtl A."/>
            <person name="Ruckert C."/>
            <person name="Koeck D.E."/>
            <person name="Maus I."/>
            <person name="Winkler A."/>
            <person name="Kalinowski J."/>
            <person name="Puhler A."/>
            <person name="Schwarz W.W."/>
            <person name="Zverlov V.V."/>
            <person name="Schluter A."/>
            <person name="Liebl W."/>
        </authorList>
    </citation>
    <scope>NUCLEOTIDE SEQUENCE [LARGE SCALE GENOMIC DNA]</scope>
    <source>
        <strain evidence="6">SR1</strain>
    </source>
</reference>
<dbReference type="Gene3D" id="2.40.30.10">
    <property type="entry name" value="Translation factors"/>
    <property type="match status" value="1"/>
</dbReference>
<dbReference type="EMBL" id="CP025197">
    <property type="protein sequence ID" value="AUG57207.1"/>
    <property type="molecule type" value="Genomic_DNA"/>
</dbReference>
<dbReference type="PANTHER" id="PTHR30217">
    <property type="entry name" value="PEPTIDASE U32 FAMILY"/>
    <property type="match status" value="1"/>
</dbReference>
<evidence type="ECO:0000313" key="5">
    <source>
        <dbReference type="EMBL" id="AUG57207.1"/>
    </source>
</evidence>
<dbReference type="KEGG" id="hsc:HVS_06405"/>
<dbReference type="PANTHER" id="PTHR30217:SF6">
    <property type="entry name" value="TRNA HYDROXYLATION PROTEIN P"/>
    <property type="match status" value="1"/>
</dbReference>
<evidence type="ECO:0000256" key="1">
    <source>
        <dbReference type="ARBA" id="ARBA00022670"/>
    </source>
</evidence>
<sequence length="408" mass="47144">MKKVELLAPAGNLEKLKMAVVYGADAVYLAGTKFGLRASAGNFTYEDLQEGVKFAHDRGKKVYITMNIFPHNEDIKGMPEFIKRVSSIGVDAIILSDPGVFSLVKETAPHMKIHLSTQANNTNWLSAKFWYENGIKRIVLARELSLKEIKEIRDKLPEDLELEIFIHGAMCISYSGRCLLSNYMAYRDSNRGLCAHPCRWKYYLMEEKRPGEYYPVMEDERGTFIFNSKDLCMIEHIPDIINSGVTSLKIEGRMKSSFYVATVVKAYREAIDAYYRDKDNYVFDKKWLEEVSKASHREYTTGFYKNKTTSEDQIYHTSSYIREYEFLGVVKDFDEETGIATIEQRNRMHVGDEIEVVNPVGDYFVQKIESMRNIDNEEITVAPHPQMTVYMPLKQKALKYAMLRKKSE</sequence>
<comment type="similarity">
    <text evidence="3">Belongs to the peptidase U32 family.</text>
</comment>
<protein>
    <submittedName>
        <fullName evidence="5">Putative protease YhbU</fullName>
        <ecNumber evidence="5">3.4.-.-</ecNumber>
    </submittedName>
</protein>
<evidence type="ECO:0000256" key="2">
    <source>
        <dbReference type="ARBA" id="ARBA00022801"/>
    </source>
</evidence>
<feature type="domain" description="Peptidase family U32 C-terminal" evidence="4">
    <location>
        <begin position="322"/>
        <end position="404"/>
    </location>
</feature>
<evidence type="ECO:0000259" key="4">
    <source>
        <dbReference type="Pfam" id="PF16325"/>
    </source>
</evidence>
<dbReference type="Pfam" id="PF16325">
    <property type="entry name" value="Peptidase_U32_C"/>
    <property type="match status" value="1"/>
</dbReference>
<dbReference type="GO" id="GO:0008233">
    <property type="term" value="F:peptidase activity"/>
    <property type="evidence" value="ECO:0007669"/>
    <property type="project" value="UniProtKB-KW"/>
</dbReference>
<accession>A0A2K9E0A5</accession>
<name>A0A2K9E0A5_9FIRM</name>
<dbReference type="RefSeq" id="WP_101300306.1">
    <property type="nucleotide sequence ID" value="NZ_CP025197.1"/>
</dbReference>
<dbReference type="Pfam" id="PF01136">
    <property type="entry name" value="Peptidase_U32"/>
    <property type="match status" value="1"/>
</dbReference>
<dbReference type="GO" id="GO:0006508">
    <property type="term" value="P:proteolysis"/>
    <property type="evidence" value="ECO:0007669"/>
    <property type="project" value="UniProtKB-KW"/>
</dbReference>
<organism evidence="5 6">
    <name type="scientific">Acetivibrio saccincola</name>
    <dbReference type="NCBI Taxonomy" id="1677857"/>
    <lineage>
        <taxon>Bacteria</taxon>
        <taxon>Bacillati</taxon>
        <taxon>Bacillota</taxon>
        <taxon>Clostridia</taxon>
        <taxon>Eubacteriales</taxon>
        <taxon>Oscillospiraceae</taxon>
        <taxon>Acetivibrio</taxon>
    </lineage>
</organism>
<evidence type="ECO:0000256" key="3">
    <source>
        <dbReference type="ARBA" id="ARBA00038374"/>
    </source>
</evidence>
<evidence type="ECO:0000313" key="6">
    <source>
        <dbReference type="Proteomes" id="UP000233534"/>
    </source>
</evidence>
<dbReference type="PROSITE" id="PS01276">
    <property type="entry name" value="PEPTIDASE_U32"/>
    <property type="match status" value="1"/>
</dbReference>
<proteinExistence type="inferred from homology"/>
<dbReference type="InterPro" id="IPR001539">
    <property type="entry name" value="Peptidase_U32"/>
</dbReference>
<dbReference type="AlphaFoldDB" id="A0A2K9E0A5"/>
<dbReference type="Proteomes" id="UP000233534">
    <property type="component" value="Chromosome"/>
</dbReference>
<gene>
    <name evidence="5" type="primary">yhbU1</name>
    <name evidence="5" type="ORF">HVS_06405</name>
</gene>
<dbReference type="InterPro" id="IPR032525">
    <property type="entry name" value="Peptidase_U32_C"/>
</dbReference>
<keyword evidence="2 5" id="KW-0378">Hydrolase</keyword>
<dbReference type="InterPro" id="IPR051454">
    <property type="entry name" value="RNA/ubiquinone_mod_enzymes"/>
</dbReference>
<keyword evidence="1 5" id="KW-0645">Protease</keyword>
<dbReference type="EC" id="3.4.-.-" evidence="5"/>